<evidence type="ECO:0000256" key="10">
    <source>
        <dbReference type="SAM" id="MobiDB-lite"/>
    </source>
</evidence>
<dbReference type="Gene3D" id="3.30.470.30">
    <property type="entry name" value="DNA ligase/mRNA capping enzyme"/>
    <property type="match status" value="1"/>
</dbReference>
<feature type="non-terminal residue" evidence="12">
    <location>
        <position position="404"/>
    </location>
</feature>
<proteinExistence type="inferred from homology"/>
<keyword evidence="6" id="KW-0813">Transport</keyword>
<dbReference type="InterPro" id="IPR017336">
    <property type="entry name" value="Snurportin-1"/>
</dbReference>
<keyword evidence="9" id="KW-0539">Nucleus</keyword>
<comment type="similarity">
    <text evidence="4">Belongs to the snurportin family.</text>
</comment>
<evidence type="ECO:0000256" key="8">
    <source>
        <dbReference type="ARBA" id="ARBA00022884"/>
    </source>
</evidence>
<reference evidence="12 13" key="1">
    <citation type="journal article" date="2021" name="Nat. Plants">
        <title>The Taxus genome provides insights into paclitaxel biosynthesis.</title>
        <authorList>
            <person name="Xiong X."/>
            <person name="Gou J."/>
            <person name="Liao Q."/>
            <person name="Li Y."/>
            <person name="Zhou Q."/>
            <person name="Bi G."/>
            <person name="Li C."/>
            <person name="Du R."/>
            <person name="Wang X."/>
            <person name="Sun T."/>
            <person name="Guo L."/>
            <person name="Liang H."/>
            <person name="Lu P."/>
            <person name="Wu Y."/>
            <person name="Zhang Z."/>
            <person name="Ro D.K."/>
            <person name="Shang Y."/>
            <person name="Huang S."/>
            <person name="Yan J."/>
        </authorList>
    </citation>
    <scope>NUCLEOTIDE SEQUENCE [LARGE SCALE GENOMIC DNA]</scope>
    <source>
        <strain evidence="12">Ta-2019</strain>
    </source>
</reference>
<comment type="function">
    <text evidence="1">Functions as an U snRNP-specific nuclear import adapter. Involved in the trimethylguanosine (m3G)-cap-dependent nuclear import of U snRNPs. Binds specifically to the terminal m3G-cap U snRNAs.</text>
</comment>
<dbReference type="GO" id="GO:0061015">
    <property type="term" value="P:snRNA import into nucleus"/>
    <property type="evidence" value="ECO:0007669"/>
    <property type="project" value="InterPro"/>
</dbReference>
<dbReference type="AlphaFoldDB" id="A0AA38FFK9"/>
<accession>A0AA38FFK9</accession>
<feature type="compositionally biased region" description="Polar residues" evidence="10">
    <location>
        <begin position="61"/>
        <end position="77"/>
    </location>
</feature>
<evidence type="ECO:0000256" key="7">
    <source>
        <dbReference type="ARBA" id="ARBA00022490"/>
    </source>
</evidence>
<dbReference type="InterPro" id="IPR047857">
    <property type="entry name" value="Snurportin1_C"/>
</dbReference>
<feature type="region of interest" description="Disordered" evidence="10">
    <location>
        <begin position="1"/>
        <end position="77"/>
    </location>
</feature>
<feature type="compositionally biased region" description="Low complexity" evidence="10">
    <location>
        <begin position="38"/>
        <end position="52"/>
    </location>
</feature>
<organism evidence="12 13">
    <name type="scientific">Taxus chinensis</name>
    <name type="common">Chinese yew</name>
    <name type="synonym">Taxus wallichiana var. chinensis</name>
    <dbReference type="NCBI Taxonomy" id="29808"/>
    <lineage>
        <taxon>Eukaryota</taxon>
        <taxon>Viridiplantae</taxon>
        <taxon>Streptophyta</taxon>
        <taxon>Embryophyta</taxon>
        <taxon>Tracheophyta</taxon>
        <taxon>Spermatophyta</taxon>
        <taxon>Pinopsida</taxon>
        <taxon>Pinidae</taxon>
        <taxon>Conifers II</taxon>
        <taxon>Cupressales</taxon>
        <taxon>Taxaceae</taxon>
        <taxon>Taxus</taxon>
    </lineage>
</organism>
<evidence type="ECO:0000259" key="11">
    <source>
        <dbReference type="Pfam" id="PF21974"/>
    </source>
</evidence>
<dbReference type="PANTHER" id="PTHR13403:SF6">
    <property type="entry name" value="SNURPORTIN-1"/>
    <property type="match status" value="1"/>
</dbReference>
<evidence type="ECO:0000256" key="9">
    <source>
        <dbReference type="ARBA" id="ARBA00023242"/>
    </source>
</evidence>
<evidence type="ECO:0000313" key="13">
    <source>
        <dbReference type="Proteomes" id="UP000824469"/>
    </source>
</evidence>
<keyword evidence="7" id="KW-0963">Cytoplasm</keyword>
<evidence type="ECO:0000256" key="1">
    <source>
        <dbReference type="ARBA" id="ARBA00003975"/>
    </source>
</evidence>
<dbReference type="GO" id="GO:0005737">
    <property type="term" value="C:cytoplasm"/>
    <property type="evidence" value="ECO:0007669"/>
    <property type="project" value="UniProtKB-SubCell"/>
</dbReference>
<protein>
    <recommendedName>
        <fullName evidence="5">Snurportin-1</fullName>
    </recommendedName>
</protein>
<dbReference type="GO" id="GO:0005634">
    <property type="term" value="C:nucleus"/>
    <property type="evidence" value="ECO:0007669"/>
    <property type="project" value="UniProtKB-SubCell"/>
</dbReference>
<evidence type="ECO:0000256" key="5">
    <source>
        <dbReference type="ARBA" id="ARBA00016034"/>
    </source>
</evidence>
<keyword evidence="13" id="KW-1185">Reference proteome</keyword>
<gene>
    <name evidence="12" type="ORF">KI387_031078</name>
</gene>
<dbReference type="CDD" id="cd09232">
    <property type="entry name" value="Snurportin-1_C"/>
    <property type="match status" value="1"/>
</dbReference>
<comment type="subcellular location">
    <subcellularLocation>
        <location evidence="3">Cytoplasm</location>
    </subcellularLocation>
    <subcellularLocation>
        <location evidence="2">Nucleus</location>
    </subcellularLocation>
</comment>
<evidence type="ECO:0000256" key="3">
    <source>
        <dbReference type="ARBA" id="ARBA00004496"/>
    </source>
</evidence>
<evidence type="ECO:0000313" key="12">
    <source>
        <dbReference type="EMBL" id="KAH9299396.1"/>
    </source>
</evidence>
<dbReference type="EMBL" id="JAHRHJ020000010">
    <property type="protein sequence ID" value="KAH9299396.1"/>
    <property type="molecule type" value="Genomic_DNA"/>
</dbReference>
<name>A0AA38FFK9_TAXCH</name>
<keyword evidence="8" id="KW-0694">RNA-binding</keyword>
<dbReference type="Pfam" id="PF21974">
    <property type="entry name" value="SPN1_m3Gcap_bd"/>
    <property type="match status" value="1"/>
</dbReference>
<dbReference type="Proteomes" id="UP000824469">
    <property type="component" value="Unassembled WGS sequence"/>
</dbReference>
<evidence type="ECO:0000256" key="2">
    <source>
        <dbReference type="ARBA" id="ARBA00004123"/>
    </source>
</evidence>
<evidence type="ECO:0000256" key="4">
    <source>
        <dbReference type="ARBA" id="ARBA00007540"/>
    </source>
</evidence>
<dbReference type="SUPFAM" id="SSF56091">
    <property type="entry name" value="DNA ligase/mRNA capping enzyme, catalytic domain"/>
    <property type="match status" value="1"/>
</dbReference>
<evidence type="ECO:0000256" key="6">
    <source>
        <dbReference type="ARBA" id="ARBA00022448"/>
    </source>
</evidence>
<sequence length="404" mass="45445">MAGPVTPSLRIHKRTLSDQQKRRELALQRQTQNRRDSQLQARRLASALLSSSPEEDESHFPEQQQPLDDLANSTTVNDGDADFIAEEEEATSSGSSKAIDDVDALEATKLKGARARQWFSRQFMLPEWMVDIPPRLKHEWYVLPRPAGKRCLVVSSHGTTISRLRNGRVLHCFPSALPNGARTQNVSGPSHMFCILDCIFHESDQIYYIIDIICWRGYSLYDCSAEFRFFWLNSKLAETGACNAPSTYHRYQFHVVPIYDCDRAGLQAAYSGPLPYVRDGLLFNNRHAHYELGLSPLSLVWKDQNCSQYVLDTDKMGVVPAHQHIVLELQEDGTVGTIDDPPVILASMPQQCFEQNKKHLKSGSLLRFTVGTQGLHIADGKLTVADLHFEGDCSCSFLLQIAAQ</sequence>
<feature type="domain" description="Snurportin-1 m3G cap-binding" evidence="11">
    <location>
        <begin position="122"/>
        <end position="298"/>
    </location>
</feature>
<dbReference type="PANTHER" id="PTHR13403">
    <property type="entry name" value="SNURPORTIN1 RNUT1 PROTEIN RNA, U TRANSPORTER 1"/>
    <property type="match status" value="1"/>
</dbReference>
<dbReference type="GO" id="GO:0003723">
    <property type="term" value="F:RNA binding"/>
    <property type="evidence" value="ECO:0007669"/>
    <property type="project" value="UniProtKB-KW"/>
</dbReference>
<dbReference type="OMA" id="TDWHVFA"/>
<comment type="caution">
    <text evidence="12">The sequence shown here is derived from an EMBL/GenBank/DDBJ whole genome shotgun (WGS) entry which is preliminary data.</text>
</comment>
<feature type="compositionally biased region" description="Basic and acidic residues" evidence="10">
    <location>
        <begin position="15"/>
        <end position="26"/>
    </location>
</feature>